<dbReference type="GO" id="GO:0006289">
    <property type="term" value="P:nucleotide-excision repair"/>
    <property type="evidence" value="ECO:0007669"/>
    <property type="project" value="InterPro"/>
</dbReference>
<proteinExistence type="predicted"/>
<gene>
    <name evidence="2" type="ORF">H312_03609</name>
</gene>
<dbReference type="InterPro" id="IPR004583">
    <property type="entry name" value="DNA_repair_Rad4"/>
</dbReference>
<dbReference type="GO" id="GO:0000111">
    <property type="term" value="C:nucleotide-excision repair factor 2 complex"/>
    <property type="evidence" value="ECO:0007669"/>
    <property type="project" value="TreeGrafter"/>
</dbReference>
<dbReference type="InterPro" id="IPR018326">
    <property type="entry name" value="Rad4_beta-hairpin_dom1"/>
</dbReference>
<sequence>MDEDSWENVSFVEYDEREKKTLKHKYFINIHKLLYIYKIIKETLPINNNFISIQASDFNRYKLIQSLVKENNPLLKNIIIFLTMINYNMQARICFILENSITSFIQTEFSSIQAIKKKYDYEVIGLNHFFDLTDLTYLYSKKNSFKITDGIKECFYKLFTNKFDSPRIRNNCFIEMDNNFLNKIPNSVNKLKKHPFYVIESILHPSFIIWPKRNVVGYFKGEKVFLKKDIKKLLTENQWRIQGKKLKDDIPYRIHNDKKLYAYWQVEDVCIKTFSDKMIMDYFHPNFLPLDSFYSKNEYSEEVALYLNLDYRKAMTGFLNRMPFIKGIFIKKSHEKIFNETLNEFIFYKNIELNHEKNVRIFSTWDMFVKKAKRFLEIKKSIG</sequence>
<dbReference type="Proteomes" id="UP000030655">
    <property type="component" value="Unassembled WGS sequence"/>
</dbReference>
<feature type="domain" description="Rad4 beta-hairpin" evidence="1">
    <location>
        <begin position="180"/>
        <end position="231"/>
    </location>
</feature>
<dbReference type="GO" id="GO:0003697">
    <property type="term" value="F:single-stranded DNA binding"/>
    <property type="evidence" value="ECO:0007669"/>
    <property type="project" value="TreeGrafter"/>
</dbReference>
<dbReference type="InterPro" id="IPR042488">
    <property type="entry name" value="Rad4_BHD3_sf"/>
</dbReference>
<dbReference type="STRING" id="1288291.A0A059EW87"/>
<dbReference type="Gene3D" id="2.20.20.110">
    <property type="entry name" value="Rad4, beta-hairpin domain BHD1"/>
    <property type="match status" value="1"/>
</dbReference>
<dbReference type="GO" id="GO:0003684">
    <property type="term" value="F:damaged DNA binding"/>
    <property type="evidence" value="ECO:0007669"/>
    <property type="project" value="InterPro"/>
</dbReference>
<evidence type="ECO:0000313" key="2">
    <source>
        <dbReference type="EMBL" id="KCZ79009.1"/>
    </source>
</evidence>
<dbReference type="GO" id="GO:0071942">
    <property type="term" value="C:XPC complex"/>
    <property type="evidence" value="ECO:0007669"/>
    <property type="project" value="TreeGrafter"/>
</dbReference>
<dbReference type="AlphaFoldDB" id="A0A059EW87"/>
<dbReference type="HOGENOM" id="CLU_052403_0_0_1"/>
<dbReference type="PANTHER" id="PTHR12135">
    <property type="entry name" value="DNA REPAIR PROTEIN XP-C / RAD4"/>
    <property type="match status" value="1"/>
</dbReference>
<dbReference type="GO" id="GO:0006298">
    <property type="term" value="P:mismatch repair"/>
    <property type="evidence" value="ECO:0007669"/>
    <property type="project" value="TreeGrafter"/>
</dbReference>
<dbReference type="Pfam" id="PF10403">
    <property type="entry name" value="BHD_1"/>
    <property type="match status" value="1"/>
</dbReference>
<keyword evidence="3" id="KW-1185">Reference proteome</keyword>
<reference evidence="2 3" key="2">
    <citation type="submission" date="2014-03" db="EMBL/GenBank/DDBJ databases">
        <title>The Genome Sequence of Anncaliia algerae insect isolate PRA339.</title>
        <authorList>
            <consortium name="The Broad Institute Genome Sequencing Platform"/>
            <consortium name="The Broad Institute Genome Sequencing Center for Infectious Disease"/>
            <person name="Cuomo C."/>
            <person name="Becnel J."/>
            <person name="Sanscrainte N."/>
            <person name="Walker B."/>
            <person name="Young S.K."/>
            <person name="Zeng Q."/>
            <person name="Gargeya S."/>
            <person name="Fitzgerald M."/>
            <person name="Haas B."/>
            <person name="Abouelleil A."/>
            <person name="Alvarado L."/>
            <person name="Arachchi H.M."/>
            <person name="Berlin A.M."/>
            <person name="Chapman S.B."/>
            <person name="Dewar J."/>
            <person name="Goldberg J."/>
            <person name="Griggs A."/>
            <person name="Gujja S."/>
            <person name="Hansen M."/>
            <person name="Howarth C."/>
            <person name="Imamovic A."/>
            <person name="Larimer J."/>
            <person name="McCowan C."/>
            <person name="Murphy C."/>
            <person name="Neiman D."/>
            <person name="Pearson M."/>
            <person name="Priest M."/>
            <person name="Roberts A."/>
            <person name="Saif S."/>
            <person name="Shea T."/>
            <person name="Sisk P."/>
            <person name="Sykes S."/>
            <person name="Wortman J."/>
            <person name="Nusbaum C."/>
            <person name="Birren B."/>
        </authorList>
    </citation>
    <scope>NUCLEOTIDE SEQUENCE [LARGE SCALE GENOMIC DNA]</scope>
    <source>
        <strain evidence="2 3">PRA339</strain>
    </source>
</reference>
<dbReference type="GO" id="GO:0005737">
    <property type="term" value="C:cytoplasm"/>
    <property type="evidence" value="ECO:0007669"/>
    <property type="project" value="TreeGrafter"/>
</dbReference>
<dbReference type="SMART" id="SM01030">
    <property type="entry name" value="BHD_1"/>
    <property type="match status" value="1"/>
</dbReference>
<dbReference type="OrthoDB" id="300780at2759"/>
<dbReference type="VEuPathDB" id="MicrosporidiaDB:H312_03609"/>
<reference evidence="3" key="1">
    <citation type="submission" date="2013-02" db="EMBL/GenBank/DDBJ databases">
        <authorList>
            <consortium name="The Broad Institute Genome Sequencing Platform"/>
            <person name="Cuomo C."/>
            <person name="Becnel J."/>
            <person name="Sanscrainte N."/>
            <person name="Walker B."/>
            <person name="Young S.K."/>
            <person name="Zeng Q."/>
            <person name="Gargeya S."/>
            <person name="Fitzgerald M."/>
            <person name="Haas B."/>
            <person name="Abouelleil A."/>
            <person name="Alvarado L."/>
            <person name="Arachchi H.M."/>
            <person name="Berlin A.M."/>
            <person name="Chapman S.B."/>
            <person name="Dewar J."/>
            <person name="Goldberg J."/>
            <person name="Griggs A."/>
            <person name="Gujja S."/>
            <person name="Hansen M."/>
            <person name="Howarth C."/>
            <person name="Imamovic A."/>
            <person name="Larimer J."/>
            <person name="McCowan C."/>
            <person name="Murphy C."/>
            <person name="Neiman D."/>
            <person name="Pearson M."/>
            <person name="Priest M."/>
            <person name="Roberts A."/>
            <person name="Saif S."/>
            <person name="Shea T."/>
            <person name="Sisk P."/>
            <person name="Sykes S."/>
            <person name="Wortman J."/>
            <person name="Nusbaum C."/>
            <person name="Birren B."/>
        </authorList>
    </citation>
    <scope>NUCLEOTIDE SEQUENCE [LARGE SCALE GENOMIC DNA]</scope>
    <source>
        <strain evidence="3">PRA339</strain>
    </source>
</reference>
<dbReference type="EMBL" id="KK365458">
    <property type="protein sequence ID" value="KCZ79009.1"/>
    <property type="molecule type" value="Genomic_DNA"/>
</dbReference>
<protein>
    <recommendedName>
        <fullName evidence="1">Rad4 beta-hairpin domain-containing protein</fullName>
    </recommendedName>
</protein>
<dbReference type="PANTHER" id="PTHR12135:SF0">
    <property type="entry name" value="DNA REPAIR PROTEIN COMPLEMENTING XP-C CELLS"/>
    <property type="match status" value="1"/>
</dbReference>
<organism evidence="2 3">
    <name type="scientific">Anncaliia algerae PRA339</name>
    <dbReference type="NCBI Taxonomy" id="1288291"/>
    <lineage>
        <taxon>Eukaryota</taxon>
        <taxon>Fungi</taxon>
        <taxon>Fungi incertae sedis</taxon>
        <taxon>Microsporidia</taxon>
        <taxon>Tubulinosematoidea</taxon>
        <taxon>Tubulinosematidae</taxon>
        <taxon>Anncaliia</taxon>
    </lineage>
</organism>
<evidence type="ECO:0000313" key="3">
    <source>
        <dbReference type="Proteomes" id="UP000030655"/>
    </source>
</evidence>
<accession>A0A059EW87</accession>
<dbReference type="Gene3D" id="3.30.70.2460">
    <property type="entry name" value="Rad4, beta-hairpin domain BHD3"/>
    <property type="match status" value="1"/>
</dbReference>
<evidence type="ECO:0000259" key="1">
    <source>
        <dbReference type="SMART" id="SM01030"/>
    </source>
</evidence>
<name>A0A059EW87_9MICR</name>